<proteinExistence type="predicted"/>
<keyword evidence="2" id="KW-1185">Reference proteome</keyword>
<dbReference type="PANTHER" id="PTHR33099">
    <property type="entry name" value="FE2OG DIOXYGENASE DOMAIN-CONTAINING PROTEIN"/>
    <property type="match status" value="1"/>
</dbReference>
<accession>A0A8K1FE99</accession>
<dbReference type="AlphaFoldDB" id="A0A8K1FE99"/>
<evidence type="ECO:0008006" key="3">
    <source>
        <dbReference type="Google" id="ProtNLM"/>
    </source>
</evidence>
<reference evidence="1" key="1">
    <citation type="submission" date="2019-03" db="EMBL/GenBank/DDBJ databases">
        <title>Long read genome sequence of the mycoparasitic Pythium oligandrum ATCC 38472 isolated from sugarbeet rhizosphere.</title>
        <authorList>
            <person name="Gaulin E."/>
        </authorList>
    </citation>
    <scope>NUCLEOTIDE SEQUENCE</scope>
    <source>
        <strain evidence="1">ATCC 38472_TT</strain>
    </source>
</reference>
<dbReference type="OrthoDB" id="123467at2759"/>
<dbReference type="EMBL" id="SPLM01000110">
    <property type="protein sequence ID" value="TMW59191.1"/>
    <property type="molecule type" value="Genomic_DNA"/>
</dbReference>
<gene>
    <name evidence="1" type="ORF">Poli38472_007336</name>
</gene>
<comment type="caution">
    <text evidence="1">The sequence shown here is derived from an EMBL/GenBank/DDBJ whole genome shotgun (WGS) entry which is preliminary data.</text>
</comment>
<organism evidence="1 2">
    <name type="scientific">Pythium oligandrum</name>
    <name type="common">Mycoparasitic fungus</name>
    <dbReference type="NCBI Taxonomy" id="41045"/>
    <lineage>
        <taxon>Eukaryota</taxon>
        <taxon>Sar</taxon>
        <taxon>Stramenopiles</taxon>
        <taxon>Oomycota</taxon>
        <taxon>Peronosporomycetes</taxon>
        <taxon>Pythiales</taxon>
        <taxon>Pythiaceae</taxon>
        <taxon>Pythium</taxon>
    </lineage>
</organism>
<dbReference type="Proteomes" id="UP000794436">
    <property type="component" value="Unassembled WGS sequence"/>
</dbReference>
<evidence type="ECO:0000313" key="1">
    <source>
        <dbReference type="EMBL" id="TMW59191.1"/>
    </source>
</evidence>
<name>A0A8K1FE99_PYTOL</name>
<protein>
    <recommendedName>
        <fullName evidence="3">Fe2OG dioxygenase domain-containing protein</fullName>
    </recommendedName>
</protein>
<evidence type="ECO:0000313" key="2">
    <source>
        <dbReference type="Proteomes" id="UP000794436"/>
    </source>
</evidence>
<dbReference type="Gene3D" id="2.60.120.620">
    <property type="entry name" value="q2cbj1_9rhob like domain"/>
    <property type="match status" value="1"/>
</dbReference>
<dbReference type="PANTHER" id="PTHR33099:SF14">
    <property type="entry name" value="PROLYL 4-HYDROXYLASE ALPHA SUBUNIT FE(2+) 2OG DIOXYGENASE DOMAIN-CONTAINING PROTEIN"/>
    <property type="match status" value="1"/>
</dbReference>
<sequence>MTEHLKCLRAIGERGQAGVFACSGVDETPRAISLCYKTESSDYTGCYTKLDFPLAQKERVDELVVVCDPARHDRGNQTVLDTSYRLAWTLDASKFTLSFDLSELSILQKIQQFLTPQDELSARVGVRASLCKLNIYGPGGFFKKHVDKPHGSDVFATLIVCLPSQFSGGALTVRHNGEEDCMAWGDKGSTTSNTLRWGAFFSDCEHWIDEVTSGVLITLTYQLEYITSLQMPLSVDPIEGNLLLEKLQEALQTPSFAPQGTTLGVGLAHLYAIDESQCISMLKGADQVWQEALQLLGLRYKLALAFKPECDDEDDRRQMKYDWKEESEDFWDGDGNLDLFIRGGLYFMDGTRIDWVSFDHMRDELRAVPRPDIVWIAPPKSLLYQERVTHNGNEPIMQTHYGAVCFLVTVPPARERIWKEG</sequence>